<protein>
    <submittedName>
        <fullName evidence="7">Pentatricopeptide repeat-containing protein</fullName>
    </submittedName>
</protein>
<feature type="repeat" description="PPR" evidence="5">
    <location>
        <begin position="119"/>
        <end position="149"/>
    </location>
</feature>
<reference evidence="8" key="1">
    <citation type="submission" date="2017-01" db="EMBL/GenBank/DDBJ databases">
        <authorList>
            <person name="Wang Y."/>
            <person name="White M."/>
            <person name="Kvist S."/>
            <person name="Moncalvo J.-M."/>
        </authorList>
    </citation>
    <scope>NUCLEOTIDE SEQUENCE [LARGE SCALE GENOMIC DNA]</scope>
    <source>
        <strain evidence="8">COL-18-3</strain>
    </source>
</reference>
<dbReference type="AlphaFoldDB" id="A0A1R1PM14"/>
<evidence type="ECO:0000313" key="8">
    <source>
        <dbReference type="Proteomes" id="UP000188320"/>
    </source>
</evidence>
<evidence type="ECO:0000313" key="7">
    <source>
        <dbReference type="EMBL" id="OMH81996.1"/>
    </source>
</evidence>
<evidence type="ECO:0000256" key="3">
    <source>
        <dbReference type="ARBA" id="ARBA00044493"/>
    </source>
</evidence>
<evidence type="ECO:0000256" key="4">
    <source>
        <dbReference type="ARBA" id="ARBA00044511"/>
    </source>
</evidence>
<accession>A0A1R1PM14</accession>
<sequence length="596" mass="68621">MYEMMKREKCMPDETVYNQLLLGCIKYEDYKRAWGTFEHMRYEIAQIGVKTMTIMINLCTIEDKVEKALGLVDEMILNKQPITDVTFNSLINACAHRKGYFDEAFSLLAKMEMAGFKPDYYTYNTLLYACAKNKNLEMARLIFNKITESKDKDMMRLDASSFTNLFYVYSSHLRATNTLTRKQAIERMVEKGESIRVVSPQDLAELNAKPQTKPSSILGMFEQLSREHDDETIQHPLVNDTGSNPGKKALDLVKRTEPTQLIRAEVSPPSFNQIVPVDHSSVLEEAKQIYSFYLSIANTLPSSVDYKINSRELVSQSNTKKATRRVLNAYLSILVNCGDFDNAWNFYCLEYDRLGCKRDGFTLEIALNLANATRDVNMAWIVWSQFREWRLLVEKAIQPQKDLDAFVKLKSFESIDSELDSKFTAIGRILNKQSKAAQTNTVDIKKWFALPSANSKISYSVRESIRSSLGCNKTQEYQVYRQMILLLARNDHLRTSLRLLYDLKHNIIDHSFASFNINDFKTIYVRAAQLGDLRAKSKFLKLCKPDQRESLIAENKKYLNFKWGTKNKGFYIGPKNAEDMISQYEEDIEGEAASTQ</sequence>
<feature type="repeat" description="PPR" evidence="5">
    <location>
        <begin position="83"/>
        <end position="118"/>
    </location>
</feature>
<evidence type="ECO:0000256" key="2">
    <source>
        <dbReference type="ARBA" id="ARBA00022737"/>
    </source>
</evidence>
<keyword evidence="2" id="KW-0677">Repeat</keyword>
<dbReference type="NCBIfam" id="TIGR00756">
    <property type="entry name" value="PPR"/>
    <property type="match status" value="2"/>
</dbReference>
<proteinExistence type="inferred from homology"/>
<dbReference type="InterPro" id="IPR033443">
    <property type="entry name" value="PROP1-like_PPR_dom"/>
</dbReference>
<comment type="similarity">
    <text evidence="1">Belongs to the CCM1 family.</text>
</comment>
<keyword evidence="8" id="KW-1185">Reference proteome</keyword>
<evidence type="ECO:0000256" key="1">
    <source>
        <dbReference type="ARBA" id="ARBA00006192"/>
    </source>
</evidence>
<comment type="caution">
    <text evidence="7">The sequence shown here is derived from an EMBL/GenBank/DDBJ whole genome shotgun (WGS) entry which is preliminary data.</text>
</comment>
<comment type="subunit">
    <text evidence="4">Binds to mitochondrial small subunit 15S rRNA.</text>
</comment>
<gene>
    <name evidence="7" type="ORF">AX774_g4542</name>
</gene>
<dbReference type="Gene3D" id="1.25.40.10">
    <property type="entry name" value="Tetratricopeptide repeat domain"/>
    <property type="match status" value="2"/>
</dbReference>
<feature type="domain" description="PROP1-like PPR" evidence="6">
    <location>
        <begin position="7"/>
        <end position="142"/>
    </location>
</feature>
<name>A0A1R1PM14_ZANCU</name>
<dbReference type="PANTHER" id="PTHR47447">
    <property type="entry name" value="OS03G0856100 PROTEIN"/>
    <property type="match status" value="1"/>
</dbReference>
<dbReference type="InterPro" id="IPR002885">
    <property type="entry name" value="PPR_rpt"/>
</dbReference>
<dbReference type="Proteomes" id="UP000188320">
    <property type="component" value="Unassembled WGS sequence"/>
</dbReference>
<comment type="function">
    <text evidence="3">Regulates mitochondrial small subunit maturation by controlling 15S rRNA 5'-end processing. Localizes to the 5' precursor of the 15S rRNA in a position that is subsequently occupied by mS47 in the mature yeast mtSSU. Uses structure and sequence-specific RNA recognition, binding to a single-stranded region of the precursor and specifically recognizing bases -6 to -1. The exchange of Ccm1 for mS47 is coupled to the irreversible removal of precursor rRNA that is accompanied by conformational changes of the mitoribosomal proteins uS5m and mS26. These conformational changes signal completion of 5'-end rRNA processing through protection of the mature 5'-end of the 15S rRNA and stabilization of mS47. The removal of the 5' precursor together with the dissociation of Ccm1 may be catalyzed by the 5'-3' exoribonuclease Pet127. Involved in the specific removal of group I introns in mitochondrial encoded transcripts.</text>
</comment>
<dbReference type="OrthoDB" id="5588846at2759"/>
<evidence type="ECO:0000259" key="6">
    <source>
        <dbReference type="Pfam" id="PF17177"/>
    </source>
</evidence>
<dbReference type="PROSITE" id="PS51375">
    <property type="entry name" value="PPR"/>
    <property type="match status" value="2"/>
</dbReference>
<dbReference type="PANTHER" id="PTHR47447:SF17">
    <property type="entry name" value="OS12G0638900 PROTEIN"/>
    <property type="match status" value="1"/>
</dbReference>
<dbReference type="EMBL" id="LSSK01000764">
    <property type="protein sequence ID" value="OMH81996.1"/>
    <property type="molecule type" value="Genomic_DNA"/>
</dbReference>
<dbReference type="InterPro" id="IPR011990">
    <property type="entry name" value="TPR-like_helical_dom_sf"/>
</dbReference>
<evidence type="ECO:0000256" key="5">
    <source>
        <dbReference type="PROSITE-ProRule" id="PRU00708"/>
    </source>
</evidence>
<organism evidence="7 8">
    <name type="scientific">Zancudomyces culisetae</name>
    <name type="common">Gut fungus</name>
    <name type="synonym">Smittium culisetae</name>
    <dbReference type="NCBI Taxonomy" id="1213189"/>
    <lineage>
        <taxon>Eukaryota</taxon>
        <taxon>Fungi</taxon>
        <taxon>Fungi incertae sedis</taxon>
        <taxon>Zoopagomycota</taxon>
        <taxon>Kickxellomycotina</taxon>
        <taxon>Harpellomycetes</taxon>
        <taxon>Harpellales</taxon>
        <taxon>Legeriomycetaceae</taxon>
        <taxon>Zancudomyces</taxon>
    </lineage>
</organism>
<dbReference type="Pfam" id="PF17177">
    <property type="entry name" value="PPR_long"/>
    <property type="match status" value="1"/>
</dbReference>